<dbReference type="Gene3D" id="1.10.260.130">
    <property type="match status" value="1"/>
</dbReference>
<keyword evidence="4" id="KW-1185">Reference proteome</keyword>
<dbReference type="InterPro" id="IPR005152">
    <property type="entry name" value="Lipase_secreted"/>
</dbReference>
<evidence type="ECO:0000256" key="1">
    <source>
        <dbReference type="SAM" id="MobiDB-lite"/>
    </source>
</evidence>
<evidence type="ECO:0000313" key="5">
    <source>
        <dbReference type="Proteomes" id="UP000517765"/>
    </source>
</evidence>
<gene>
    <name evidence="3" type="ORF">FNX44_016735</name>
    <name evidence="2" type="ORF">H3147_16625</name>
</gene>
<dbReference type="AlphaFoldDB" id="A0A5P0YV58"/>
<dbReference type="PANTHER" id="PTHR34853:SF1">
    <property type="entry name" value="LIPASE 5"/>
    <property type="match status" value="1"/>
</dbReference>
<protein>
    <submittedName>
        <fullName evidence="3">Lipase</fullName>
    </submittedName>
</protein>
<comment type="caution">
    <text evidence="3">The sequence shown here is derived from an EMBL/GenBank/DDBJ whole genome shotgun (WGS) entry which is preliminary data.</text>
</comment>
<dbReference type="EMBL" id="JABJXA010000098">
    <property type="protein sequence ID" value="MBB1260448.1"/>
    <property type="molecule type" value="Genomic_DNA"/>
</dbReference>
<dbReference type="InterPro" id="IPR029058">
    <property type="entry name" value="AB_hydrolase_fold"/>
</dbReference>
<proteinExistence type="predicted"/>
<evidence type="ECO:0000313" key="4">
    <source>
        <dbReference type="Proteomes" id="UP000320857"/>
    </source>
</evidence>
<dbReference type="PIRSF" id="PIRSF029171">
    <property type="entry name" value="Esterase_LipA"/>
    <property type="match status" value="1"/>
</dbReference>
<feature type="compositionally biased region" description="Basic residues" evidence="1">
    <location>
        <begin position="27"/>
        <end position="37"/>
    </location>
</feature>
<dbReference type="InterPro" id="IPR006311">
    <property type="entry name" value="TAT_signal"/>
</dbReference>
<name>A0A5P0YV58_9ACTN</name>
<dbReference type="SUPFAM" id="SSF53474">
    <property type="entry name" value="alpha/beta-Hydrolases"/>
    <property type="match status" value="1"/>
</dbReference>
<dbReference type="Gene3D" id="3.40.50.1820">
    <property type="entry name" value="alpha/beta hydrolase"/>
    <property type="match status" value="1"/>
</dbReference>
<reference evidence="2" key="3">
    <citation type="journal article" name="Syst. Appl. Microbiol.">
        <title>Streptomyces alkaliterrae sp. nov., isolated from an alkaline soil, and emended descriptions of Streptomyces alkaliphilus, Streptomyces calidiresistens and Streptomyces durbertensis.</title>
        <authorList>
            <person name="Swiecimska M."/>
            <person name="Golinska P."/>
            <person name="Nouioui I."/>
            <person name="Wypij M."/>
            <person name="Rai M."/>
            <person name="Sangal V."/>
            <person name="Goodfellow M."/>
        </authorList>
    </citation>
    <scope>NUCLEOTIDE SEQUENCE</scope>
    <source>
        <strain evidence="2">OF8</strain>
    </source>
</reference>
<dbReference type="Proteomes" id="UP000320857">
    <property type="component" value="Unassembled WGS sequence"/>
</dbReference>
<feature type="region of interest" description="Disordered" evidence="1">
    <location>
        <begin position="1"/>
        <end position="37"/>
    </location>
</feature>
<reference evidence="5" key="2">
    <citation type="submission" date="2020-05" db="EMBL/GenBank/DDBJ databases">
        <title>Classification of alakaliphilic streptomycetes isolated from an alkaline soil next to Lonar Crater, India and a proposal for the recognition of Streptomyces alkaliterrae sp. nov.</title>
        <authorList>
            <person name="Golinska P."/>
        </authorList>
    </citation>
    <scope>NUCLEOTIDE SEQUENCE [LARGE SCALE GENOMIC DNA]</scope>
    <source>
        <strain evidence="5">OF8</strain>
    </source>
</reference>
<sequence>MRLLPPSPPAALPPSPPGSSPEASASGRRRRRAARRRARRLGLVAALAALAVTAGLPAASAGADEPAAPPAAGTAGVDAATLAPGDLVSAVPQRFMPNPVTPSTARSWRIHYRSTTVTGKPNVVSGTVIVPSDGRTGKRPLVSYAVGTVGLADHCAPSRTFPSGLTKEGSLINQAVLRGWAVVVTDYEGLGTPGTHTYTVGPSAGHAVLDAARAAMRLPEAGISADSPVGVMGYSQGGQASSWAAELHGSYAPELDVRGTATGGVPRDLLEVAAHNEGKAGSGLIAMAAVGQDAAFPELDLDGYLNARGKLQKRIAETQCVELGAATWPFGRIDQITTRNPLAEPLWRDRLGRSTLGTTAPKAPVFLYHGSVDTLIPYSEGTSLRDAWRARGADVTFRSLPFAHVSGAMAGSPLAMAWLAGRFGE</sequence>
<accession>A0A5P0YV58</accession>
<dbReference type="EMBL" id="VJYK02000173">
    <property type="protein sequence ID" value="MQS03487.1"/>
    <property type="molecule type" value="Genomic_DNA"/>
</dbReference>
<dbReference type="Proteomes" id="UP000517765">
    <property type="component" value="Unassembled WGS sequence"/>
</dbReference>
<dbReference type="OrthoDB" id="9798122at2"/>
<dbReference type="GO" id="GO:0004806">
    <property type="term" value="F:triacylglycerol lipase activity"/>
    <property type="evidence" value="ECO:0007669"/>
    <property type="project" value="InterPro"/>
</dbReference>
<dbReference type="PROSITE" id="PS51318">
    <property type="entry name" value="TAT"/>
    <property type="match status" value="1"/>
</dbReference>
<feature type="compositionally biased region" description="Pro residues" evidence="1">
    <location>
        <begin position="1"/>
        <end position="19"/>
    </location>
</feature>
<evidence type="ECO:0000313" key="2">
    <source>
        <dbReference type="EMBL" id="MBB1260448.1"/>
    </source>
</evidence>
<dbReference type="Pfam" id="PF03583">
    <property type="entry name" value="LIP"/>
    <property type="match status" value="1"/>
</dbReference>
<dbReference type="GO" id="GO:0016042">
    <property type="term" value="P:lipid catabolic process"/>
    <property type="evidence" value="ECO:0007669"/>
    <property type="project" value="InterPro"/>
</dbReference>
<dbReference type="PANTHER" id="PTHR34853">
    <property type="match status" value="1"/>
</dbReference>
<evidence type="ECO:0000313" key="3">
    <source>
        <dbReference type="EMBL" id="MQS03487.1"/>
    </source>
</evidence>
<reference evidence="3 4" key="1">
    <citation type="submission" date="2019-10" db="EMBL/GenBank/DDBJ databases">
        <title>Streptomyces sp. nov., a novel actinobacterium isolated from alkaline environment.</title>
        <authorList>
            <person name="Golinska P."/>
        </authorList>
    </citation>
    <scope>NUCLEOTIDE SEQUENCE [LARGE SCALE GENOMIC DNA]</scope>
    <source>
        <strain evidence="3 4">OF1</strain>
    </source>
</reference>
<organism evidence="3 4">
    <name type="scientific">Streptomyces alkaliterrae</name>
    <dbReference type="NCBI Taxonomy" id="2213162"/>
    <lineage>
        <taxon>Bacteria</taxon>
        <taxon>Bacillati</taxon>
        <taxon>Actinomycetota</taxon>
        <taxon>Actinomycetes</taxon>
        <taxon>Kitasatosporales</taxon>
        <taxon>Streptomycetaceae</taxon>
        <taxon>Streptomyces</taxon>
    </lineage>
</organism>
<dbReference type="RefSeq" id="WP_143649058.1">
    <property type="nucleotide sequence ID" value="NZ_JABJXA010000098.1"/>
</dbReference>